<dbReference type="OrthoDB" id="6600518at2759"/>
<dbReference type="GO" id="GO:0016765">
    <property type="term" value="F:transferase activity, transferring alkyl or aryl (other than methyl) groups"/>
    <property type="evidence" value="ECO:0007669"/>
    <property type="project" value="InterPro"/>
</dbReference>
<gene>
    <name evidence="5" type="ORF">E0Z10_g10186</name>
</gene>
<dbReference type="SUPFAM" id="SSF48576">
    <property type="entry name" value="Terpenoid synthases"/>
    <property type="match status" value="1"/>
</dbReference>
<keyword evidence="6" id="KW-1185">Reference proteome</keyword>
<protein>
    <recommendedName>
        <fullName evidence="2">15-cis-phytoene synthase</fullName>
        <ecNumber evidence="2">2.5.1.32</ecNumber>
    </recommendedName>
</protein>
<dbReference type="Gene3D" id="1.10.600.10">
    <property type="entry name" value="Farnesyl Diphosphate Synthase"/>
    <property type="match status" value="1"/>
</dbReference>
<keyword evidence="3" id="KW-0808">Transferase</keyword>
<evidence type="ECO:0000256" key="2">
    <source>
        <dbReference type="ARBA" id="ARBA00012396"/>
    </source>
</evidence>
<dbReference type="PANTHER" id="PTHR31480">
    <property type="entry name" value="BIFUNCTIONAL LYCOPENE CYCLASE/PHYTOENE SYNTHASE"/>
    <property type="match status" value="1"/>
</dbReference>
<dbReference type="STRING" id="37992.A0A4Z0YLP0"/>
<evidence type="ECO:0000313" key="6">
    <source>
        <dbReference type="Proteomes" id="UP000297716"/>
    </source>
</evidence>
<dbReference type="InterPro" id="IPR019845">
    <property type="entry name" value="Squalene/phytoene_synthase_CS"/>
</dbReference>
<dbReference type="GO" id="GO:0016117">
    <property type="term" value="P:carotenoid biosynthetic process"/>
    <property type="evidence" value="ECO:0007669"/>
    <property type="project" value="UniProtKB-KW"/>
</dbReference>
<evidence type="ECO:0000313" key="5">
    <source>
        <dbReference type="EMBL" id="TGJ78576.1"/>
    </source>
</evidence>
<name>A0A4Z0YLP0_9PEZI</name>
<evidence type="ECO:0000256" key="3">
    <source>
        <dbReference type="ARBA" id="ARBA00022679"/>
    </source>
</evidence>
<evidence type="ECO:0000256" key="1">
    <source>
        <dbReference type="ARBA" id="ARBA00001805"/>
    </source>
</evidence>
<reference evidence="5 6" key="1">
    <citation type="submission" date="2019-03" db="EMBL/GenBank/DDBJ databases">
        <title>Draft genome sequence of Xylaria hypoxylon DSM 108379, a ubiquitous saprotrophic-parasitic fungi on hardwood.</title>
        <authorList>
            <person name="Buettner E."/>
            <person name="Leonhardt S."/>
            <person name="Gebauer A.M."/>
            <person name="Liers C."/>
            <person name="Hofrichter M."/>
            <person name="Kellner H."/>
        </authorList>
    </citation>
    <scope>NUCLEOTIDE SEQUENCE [LARGE SCALE GENOMIC DNA]</scope>
    <source>
        <strain evidence="5 6">DSM 108379</strain>
    </source>
</reference>
<dbReference type="InterPro" id="IPR008949">
    <property type="entry name" value="Isoprenoid_synthase_dom_sf"/>
</dbReference>
<evidence type="ECO:0000256" key="4">
    <source>
        <dbReference type="ARBA" id="ARBA00022746"/>
    </source>
</evidence>
<proteinExistence type="predicted"/>
<dbReference type="Proteomes" id="UP000297716">
    <property type="component" value="Unassembled WGS sequence"/>
</dbReference>
<dbReference type="Pfam" id="PF00494">
    <property type="entry name" value="SQS_PSY"/>
    <property type="match status" value="1"/>
</dbReference>
<keyword evidence="4" id="KW-0125">Carotenoid biosynthesis</keyword>
<dbReference type="EMBL" id="SKBN01000373">
    <property type="protein sequence ID" value="TGJ78576.1"/>
    <property type="molecule type" value="Genomic_DNA"/>
</dbReference>
<dbReference type="PROSITE" id="PS01045">
    <property type="entry name" value="SQUALEN_PHYTOEN_SYN_2"/>
    <property type="match status" value="1"/>
</dbReference>
<comment type="catalytic activity">
    <reaction evidence="1">
        <text>2 (2E,6E,10E)-geranylgeranyl diphosphate = 15-cis-phytoene + 2 diphosphate</text>
        <dbReference type="Rhea" id="RHEA:34475"/>
        <dbReference type="ChEBI" id="CHEBI:27787"/>
        <dbReference type="ChEBI" id="CHEBI:33019"/>
        <dbReference type="ChEBI" id="CHEBI:58756"/>
        <dbReference type="EC" id="2.5.1.32"/>
    </reaction>
</comment>
<organism evidence="5 6">
    <name type="scientific">Xylaria hypoxylon</name>
    <dbReference type="NCBI Taxonomy" id="37992"/>
    <lineage>
        <taxon>Eukaryota</taxon>
        <taxon>Fungi</taxon>
        <taxon>Dikarya</taxon>
        <taxon>Ascomycota</taxon>
        <taxon>Pezizomycotina</taxon>
        <taxon>Sordariomycetes</taxon>
        <taxon>Xylariomycetidae</taxon>
        <taxon>Xylariales</taxon>
        <taxon>Xylariaceae</taxon>
        <taxon>Xylaria</taxon>
    </lineage>
</organism>
<accession>A0A4Z0YLP0</accession>
<dbReference type="AlphaFoldDB" id="A0A4Z0YLP0"/>
<dbReference type="EC" id="2.5.1.32" evidence="2"/>
<comment type="caution">
    <text evidence="5">The sequence shown here is derived from an EMBL/GenBank/DDBJ whole genome shotgun (WGS) entry which is preliminary data.</text>
</comment>
<dbReference type="InterPro" id="IPR002060">
    <property type="entry name" value="Squ/phyt_synthse"/>
</dbReference>
<sequence>MDLAFTDADFPIKNEADIQTYASRVASTVGELCIWLVFHHGSVKLPEDKKSRLVQAAITMGYALQYVNIARDIQVDAEMGRVYLPTNWLGEEGLVPQDIINNPRQPKAEILRQKLLDLAFKEYQESRSTMNLLPNDIRGPLIVAVESYMEIGRVLREKSSVPSKTKRGRATVPRSRRLWVAWKNLSRS</sequence>